<dbReference type="Proteomes" id="UP000050640">
    <property type="component" value="Unplaced"/>
</dbReference>
<sequence length="172" mass="19452">MLLSPRAGQMGWNEMKFQDLNRIIAFIVDRLSSMALINYEIYLSDSLSIHLCSSLRESTLLSLLHKERTKRKDMGDDYEILDPTKSEAKFADDAPPSTPIVSSIKQPVSDASRVAGDTKLGSENIRQKGRAVLGKKDAEVKSKRGKRGAKIDEKERRQKDDDDRFEDVYGNF</sequence>
<evidence type="ECO:0000256" key="1">
    <source>
        <dbReference type="SAM" id="MobiDB-lite"/>
    </source>
</evidence>
<accession>A0A0R3RWJ5</accession>
<organism evidence="2 3">
    <name type="scientific">Elaeophora elaphi</name>
    <dbReference type="NCBI Taxonomy" id="1147741"/>
    <lineage>
        <taxon>Eukaryota</taxon>
        <taxon>Metazoa</taxon>
        <taxon>Ecdysozoa</taxon>
        <taxon>Nematoda</taxon>
        <taxon>Chromadorea</taxon>
        <taxon>Rhabditida</taxon>
        <taxon>Spirurina</taxon>
        <taxon>Spiruromorpha</taxon>
        <taxon>Filarioidea</taxon>
        <taxon>Onchocercidae</taxon>
        <taxon>Elaeophora</taxon>
    </lineage>
</organism>
<keyword evidence="2" id="KW-1185">Reference proteome</keyword>
<protein>
    <submittedName>
        <fullName evidence="3">DUF4604 domain-containing protein</fullName>
    </submittedName>
</protein>
<proteinExistence type="predicted"/>
<evidence type="ECO:0000313" key="3">
    <source>
        <dbReference type="WBParaSite" id="EEL_0000653801-mRNA-1"/>
    </source>
</evidence>
<evidence type="ECO:0000313" key="2">
    <source>
        <dbReference type="Proteomes" id="UP000050640"/>
    </source>
</evidence>
<feature type="compositionally biased region" description="Basic and acidic residues" evidence="1">
    <location>
        <begin position="149"/>
        <end position="162"/>
    </location>
</feature>
<feature type="region of interest" description="Disordered" evidence="1">
    <location>
        <begin position="85"/>
        <end position="172"/>
    </location>
</feature>
<dbReference type="WBParaSite" id="EEL_0000653801-mRNA-1">
    <property type="protein sequence ID" value="EEL_0000653801-mRNA-1"/>
    <property type="gene ID" value="EEL_0000653801"/>
</dbReference>
<reference evidence="3" key="1">
    <citation type="submission" date="2017-02" db="UniProtKB">
        <authorList>
            <consortium name="WormBaseParasite"/>
        </authorList>
    </citation>
    <scope>IDENTIFICATION</scope>
</reference>
<name>A0A0R3RWJ5_9BILA</name>
<dbReference type="AlphaFoldDB" id="A0A0R3RWJ5"/>